<feature type="transmembrane region" description="Helical" evidence="1">
    <location>
        <begin position="363"/>
        <end position="383"/>
    </location>
</feature>
<dbReference type="Pfam" id="PF05226">
    <property type="entry name" value="CHASE2"/>
    <property type="match status" value="1"/>
</dbReference>
<keyword evidence="1" id="KW-0812">Transmembrane</keyword>
<evidence type="ECO:0000256" key="1">
    <source>
        <dbReference type="SAM" id="Phobius"/>
    </source>
</evidence>
<feature type="transmembrane region" description="Helical" evidence="1">
    <location>
        <begin position="389"/>
        <end position="409"/>
    </location>
</feature>
<feature type="transmembrane region" description="Helical" evidence="1">
    <location>
        <begin position="30"/>
        <end position="51"/>
    </location>
</feature>
<keyword evidence="1" id="KW-0472">Membrane</keyword>
<dbReference type="AlphaFoldDB" id="A0A2X0QWY9"/>
<evidence type="ECO:0000313" key="3">
    <source>
        <dbReference type="EMBL" id="SPS06689.1"/>
    </source>
</evidence>
<organism evidence="3">
    <name type="scientific">Candidatus Nitrotoga fabula</name>
    <dbReference type="NCBI Taxonomy" id="2182327"/>
    <lineage>
        <taxon>Bacteria</taxon>
        <taxon>Pseudomonadati</taxon>
        <taxon>Pseudomonadota</taxon>
        <taxon>Betaproteobacteria</taxon>
        <taxon>Nitrosomonadales</taxon>
        <taxon>Gallionellaceae</taxon>
        <taxon>Candidatus Nitrotoga</taxon>
    </lineage>
</organism>
<feature type="domain" description="CHASE2" evidence="2">
    <location>
        <begin position="52"/>
        <end position="355"/>
    </location>
</feature>
<sequence>MKPNIFFTTQLRLVYSRFSALLARFWKKNFYLYLTALFTVFVVLDMLQLHIISGMRQKTFDAMVQYRINPPAPDSEIVIVDINEASLESMSKDYGRWPWPRQVLGEFLEQLEKQQPKAIVFDILFSDPDLYNPDSDAYFNDAIAATDNTFFPVLRLDPTSDHLSMLKPAMIPGVVPPLDNAHPEATISMVLPHFTAALKSGRLGLHNIYPDDDGIVRQYIVYREDYGWKLPSLPARIARDLGWPEPDRQRILLNWRGAPFSYQYVSFHDAFIDMTNKEKKRPQDEFKNKIVIVGSTAPSLFDIKPTPMSQMHPGVEILATAIDNIKHNDYLRFPEARIAYLILTLCIIWSTAWAFYRNVGRNKIGFLFGASQFILIGVSYASINLTNTYINITGPVTIGLIFFTIARLYSAATDKMLERSMVRASMEREGKLHATLLLIRLDAGQNILTDAMLEKIRYHLEKMGLEPKSAEVLRGYQKGIWDLFERTFAVSWIVDKNDSDGSARVTRDVALIIAAFPQLLDKCIMDPDIKINWFVHQGEISGGTHEVRNRWRELFAEALLQWNVQKGKTS</sequence>
<keyword evidence="1" id="KW-1133">Transmembrane helix</keyword>
<reference evidence="3" key="1">
    <citation type="submission" date="2018-05" db="EMBL/GenBank/DDBJ databases">
        <authorList>
            <person name="Lanie J.A."/>
            <person name="Ng W.-L."/>
            <person name="Kazmierczak K.M."/>
            <person name="Andrzejewski T.M."/>
            <person name="Davidsen T.M."/>
            <person name="Wayne K.J."/>
            <person name="Tettelin H."/>
            <person name="Glass J.I."/>
            <person name="Rusch D."/>
            <person name="Podicherti R."/>
            <person name="Tsui H.-C.T."/>
            <person name="Winkler M.E."/>
        </authorList>
    </citation>
    <scope>NUCLEOTIDE SEQUENCE</scope>
    <source>
        <strain evidence="3">KNB</strain>
    </source>
</reference>
<name>A0A2X0QWY9_9PROT</name>
<dbReference type="InterPro" id="IPR007890">
    <property type="entry name" value="CHASE2"/>
</dbReference>
<protein>
    <submittedName>
        <fullName evidence="3">Chase2 sensor protein</fullName>
    </submittedName>
</protein>
<proteinExistence type="predicted"/>
<gene>
    <name evidence="3" type="ORF">NITFAB_2282</name>
</gene>
<dbReference type="EMBL" id="LS423452">
    <property type="protein sequence ID" value="SPS06689.1"/>
    <property type="molecule type" value="Genomic_DNA"/>
</dbReference>
<evidence type="ECO:0000259" key="2">
    <source>
        <dbReference type="SMART" id="SM01080"/>
    </source>
</evidence>
<feature type="transmembrane region" description="Helical" evidence="1">
    <location>
        <begin position="338"/>
        <end position="356"/>
    </location>
</feature>
<accession>A0A2X0QWY9</accession>
<dbReference type="SMART" id="SM01080">
    <property type="entry name" value="CHASE2"/>
    <property type="match status" value="1"/>
</dbReference>